<protein>
    <recommendedName>
        <fullName evidence="3">Integrase</fullName>
    </recommendedName>
</protein>
<evidence type="ECO:0000313" key="2">
    <source>
        <dbReference type="Proteomes" id="UP001214553"/>
    </source>
</evidence>
<organism evidence="1 2">
    <name type="scientific">Microbacterium horticulturae</name>
    <dbReference type="NCBI Taxonomy" id="3028316"/>
    <lineage>
        <taxon>Bacteria</taxon>
        <taxon>Bacillati</taxon>
        <taxon>Actinomycetota</taxon>
        <taxon>Actinomycetes</taxon>
        <taxon>Micrococcales</taxon>
        <taxon>Microbacteriaceae</taxon>
        <taxon>Microbacterium</taxon>
    </lineage>
</organism>
<evidence type="ECO:0008006" key="3">
    <source>
        <dbReference type="Google" id="ProtNLM"/>
    </source>
</evidence>
<keyword evidence="2" id="KW-1185">Reference proteome</keyword>
<gene>
    <name evidence="1" type="ORF">PU630_07665</name>
</gene>
<dbReference type="RefSeq" id="WP_275280148.1">
    <property type="nucleotide sequence ID" value="NZ_CP119108.1"/>
</dbReference>
<evidence type="ECO:0000313" key="1">
    <source>
        <dbReference type="EMBL" id="WEG10752.1"/>
    </source>
</evidence>
<reference evidence="1 2" key="1">
    <citation type="submission" date="2023-03" db="EMBL/GenBank/DDBJ databases">
        <title>Genome sequence of Microbacterium sp. KACC 23027.</title>
        <authorList>
            <person name="Kim S."/>
            <person name="Heo J."/>
            <person name="Kwon S.-W."/>
        </authorList>
    </citation>
    <scope>NUCLEOTIDE SEQUENCE [LARGE SCALE GENOMIC DNA]</scope>
    <source>
        <strain evidence="1 2">KACC 23027</strain>
    </source>
</reference>
<dbReference type="Proteomes" id="UP001214553">
    <property type="component" value="Chromosome"/>
</dbReference>
<name>A0ABY8C3U6_9MICO</name>
<proteinExistence type="predicted"/>
<sequence length="41" mass="4436">MGHANLAATQIYTRASDLQRRAGMLALPVRPLLHHSGRLAA</sequence>
<accession>A0ABY8C3U6</accession>
<dbReference type="EMBL" id="CP119108">
    <property type="protein sequence ID" value="WEG10752.1"/>
    <property type="molecule type" value="Genomic_DNA"/>
</dbReference>